<dbReference type="InterPro" id="IPR030523">
    <property type="entry name" value="SH2B"/>
</dbReference>
<feature type="region of interest" description="Disordered" evidence="5">
    <location>
        <begin position="666"/>
        <end position="692"/>
    </location>
</feature>
<proteinExistence type="inferred from homology"/>
<dbReference type="OrthoDB" id="10047184at2759"/>
<feature type="region of interest" description="Disordered" evidence="5">
    <location>
        <begin position="470"/>
        <end position="527"/>
    </location>
</feature>
<keyword evidence="8" id="KW-1185">Reference proteome</keyword>
<evidence type="ECO:0000259" key="6">
    <source>
        <dbReference type="PROSITE" id="PS50001"/>
    </source>
</evidence>
<dbReference type="InterPro" id="IPR000980">
    <property type="entry name" value="SH2"/>
</dbReference>
<keyword evidence="2" id="KW-0597">Phosphoprotein</keyword>
<dbReference type="EMBL" id="KL596619">
    <property type="protein sequence ID" value="KER34250.1"/>
    <property type="molecule type" value="Genomic_DNA"/>
</dbReference>
<dbReference type="KEGG" id="ovi:T265_00100"/>
<dbReference type="Gene3D" id="3.30.505.10">
    <property type="entry name" value="SH2 domain"/>
    <property type="match status" value="1"/>
</dbReference>
<dbReference type="PROSITE" id="PS50001">
    <property type="entry name" value="SH2"/>
    <property type="match status" value="1"/>
</dbReference>
<keyword evidence="3 4" id="KW-0727">SH2 domain</keyword>
<dbReference type="SMART" id="SM00252">
    <property type="entry name" value="SH2"/>
    <property type="match status" value="1"/>
</dbReference>
<reference evidence="7 8" key="1">
    <citation type="submission" date="2013-11" db="EMBL/GenBank/DDBJ databases">
        <title>Opisthorchis viverrini - life in the bile duct.</title>
        <authorList>
            <person name="Young N.D."/>
            <person name="Nagarajan N."/>
            <person name="Lin S.J."/>
            <person name="Korhonen P.K."/>
            <person name="Jex A.R."/>
            <person name="Hall R.S."/>
            <person name="Safavi-Hemami H."/>
            <person name="Kaewkong W."/>
            <person name="Bertrand D."/>
            <person name="Gao S."/>
            <person name="Seet Q."/>
            <person name="Wongkham S."/>
            <person name="Teh B.T."/>
            <person name="Wongkham C."/>
            <person name="Intapan P.M."/>
            <person name="Maleewong W."/>
            <person name="Yang X."/>
            <person name="Hu M."/>
            <person name="Wang Z."/>
            <person name="Hofmann A."/>
            <person name="Sternberg P.W."/>
            <person name="Tan P."/>
            <person name="Wang J."/>
            <person name="Gasser R.B."/>
        </authorList>
    </citation>
    <scope>NUCLEOTIDE SEQUENCE [LARGE SCALE GENOMIC DNA]</scope>
</reference>
<dbReference type="Pfam" id="PF00017">
    <property type="entry name" value="SH2"/>
    <property type="match status" value="1"/>
</dbReference>
<dbReference type="SUPFAM" id="SSF55550">
    <property type="entry name" value="SH2 domain"/>
    <property type="match status" value="1"/>
</dbReference>
<feature type="region of interest" description="Disordered" evidence="5">
    <location>
        <begin position="403"/>
        <end position="431"/>
    </location>
</feature>
<dbReference type="Pfam" id="PF00169">
    <property type="entry name" value="PH"/>
    <property type="match status" value="1"/>
</dbReference>
<dbReference type="GO" id="GO:0005068">
    <property type="term" value="F:transmembrane receptor protein tyrosine kinase adaptor activity"/>
    <property type="evidence" value="ECO:0007669"/>
    <property type="project" value="TreeGrafter"/>
</dbReference>
<evidence type="ECO:0000313" key="8">
    <source>
        <dbReference type="Proteomes" id="UP000054324"/>
    </source>
</evidence>
<dbReference type="CTD" id="20314288"/>
<feature type="compositionally biased region" description="Polar residues" evidence="5">
    <location>
        <begin position="416"/>
        <end position="425"/>
    </location>
</feature>
<dbReference type="PANTHER" id="PTHR10872">
    <property type="entry name" value="SH2B ADAPTER PROTEIN"/>
    <property type="match status" value="1"/>
</dbReference>
<evidence type="ECO:0000256" key="5">
    <source>
        <dbReference type="SAM" id="MobiDB-lite"/>
    </source>
</evidence>
<name>A0A075ADJ3_OPIVI</name>
<organism evidence="7 8">
    <name type="scientific">Opisthorchis viverrini</name>
    <name type="common">Southeast Asian liver fluke</name>
    <dbReference type="NCBI Taxonomy" id="6198"/>
    <lineage>
        <taxon>Eukaryota</taxon>
        <taxon>Metazoa</taxon>
        <taxon>Spiralia</taxon>
        <taxon>Lophotrochozoa</taxon>
        <taxon>Platyhelminthes</taxon>
        <taxon>Trematoda</taxon>
        <taxon>Digenea</taxon>
        <taxon>Opisthorchiida</taxon>
        <taxon>Opisthorchiata</taxon>
        <taxon>Opisthorchiidae</taxon>
        <taxon>Opisthorchis</taxon>
    </lineage>
</organism>
<dbReference type="Gene3D" id="2.30.29.30">
    <property type="entry name" value="Pleckstrin-homology domain (PH domain)/Phosphotyrosine-binding domain (PTB)"/>
    <property type="match status" value="1"/>
</dbReference>
<feature type="region of interest" description="Disordered" evidence="5">
    <location>
        <begin position="118"/>
        <end position="170"/>
    </location>
</feature>
<evidence type="ECO:0000256" key="3">
    <source>
        <dbReference type="ARBA" id="ARBA00022999"/>
    </source>
</evidence>
<dbReference type="InterPro" id="IPR036860">
    <property type="entry name" value="SH2_dom_sf"/>
</dbReference>
<protein>
    <recommendedName>
        <fullName evidence="6">SH2 domain-containing protein</fullName>
    </recommendedName>
</protein>
<dbReference type="GO" id="GO:0005886">
    <property type="term" value="C:plasma membrane"/>
    <property type="evidence" value="ECO:0007669"/>
    <property type="project" value="TreeGrafter"/>
</dbReference>
<comment type="similarity">
    <text evidence="1">Belongs to the SH2B adapter family.</text>
</comment>
<accession>A0A075ADJ3</accession>
<dbReference type="Proteomes" id="UP000054324">
    <property type="component" value="Unassembled WGS sequence"/>
</dbReference>
<dbReference type="SMART" id="SM00233">
    <property type="entry name" value="PH"/>
    <property type="match status" value="1"/>
</dbReference>
<feature type="compositionally biased region" description="Basic and acidic residues" evidence="5">
    <location>
        <begin position="140"/>
        <end position="151"/>
    </location>
</feature>
<sequence>MASGDSWSDFCDTTGTRLSIEALQLFKTHLNDFREDYQPGCGRHFLQSITEKLNKKFEQSLSSCYFEDPKCDSKQTKKDFLSNEDITSVGSSLSEAFSLPAYANASVVVAAARAAMQEKQSGQIPSVRDWRSRSTTNNKLDSETQEKRDTSSVRSSRKQPTKEKDATDLSSPYFEPKHGWRFGSLWFRRSFTILWRHRSSSRSAQKPFFGTAENQSVSSVPCSGGFRSKSYPRFPGSVINILVELVREGTVMEWLGALSTLHHVNPGGRDTNPNFAENGLPDTGWAESRLCLFTTSAGQILEVYTPPSTDKPRYGIFCNSIVELKSIPRSELTEPRDNVFLVKTEFNDPKFFQASTSNEAECWMAAIRRGLPPLRRKSSKSSKCACTKSSTLLEDLPTLAAHPVSVDSPAKPAPRDNTSSNQRLSSGHRRHLISDSPLVEDYRCSPDLPISKAATLAAFTGSKTPCSTFENKAGSHTLRLPSKSDSSGQPDGNKFLSLPPVPDPFVSSPKTKPTETGAKSTTVPPLGDLISTHSTLNFIDSKPTANVVCPTPSRPPAVSSIQSRPSVLTTATSGATGSCTGIRTSSAVATTTTPSSATTTFRSNSLRVGASLSTGAPTFRTSSPQLNGCFEDVIGQQLSVYPWYHGTLSRVCAASFVLGQLSSDENKGREASSAATQTNADNRSKCPLGSPRSLTSSAFSNPLEQLISGAPQAPLSATDGIFLVRQSETRQGEFVLTFSCHGKAKHLRMTLSPDGHCRVQHLPFDSIVDMLEHFRQEPIPLEQSTAPEGNSDTLPSSNCPVPVTLSAYVVNTHLTGSQDRLVVCRGSVRVNGTTVGRAAAAALAAAMGSRMQHNVYIVM</sequence>
<dbReference type="InterPro" id="IPR011993">
    <property type="entry name" value="PH-like_dom_sf"/>
</dbReference>
<dbReference type="GO" id="GO:0035556">
    <property type="term" value="P:intracellular signal transduction"/>
    <property type="evidence" value="ECO:0007669"/>
    <property type="project" value="TreeGrafter"/>
</dbReference>
<dbReference type="RefSeq" id="XP_009162021.1">
    <property type="nucleotide sequence ID" value="XM_009163757.1"/>
</dbReference>
<evidence type="ECO:0000256" key="4">
    <source>
        <dbReference type="PROSITE-ProRule" id="PRU00191"/>
    </source>
</evidence>
<dbReference type="InterPro" id="IPR001849">
    <property type="entry name" value="PH_domain"/>
</dbReference>
<gene>
    <name evidence="7" type="ORF">T265_00100</name>
</gene>
<dbReference type="SUPFAM" id="SSF50729">
    <property type="entry name" value="PH domain-like"/>
    <property type="match status" value="1"/>
</dbReference>
<feature type="domain" description="SH2" evidence="6">
    <location>
        <begin position="643"/>
        <end position="788"/>
    </location>
</feature>
<evidence type="ECO:0000313" key="7">
    <source>
        <dbReference type="EMBL" id="KER34250.1"/>
    </source>
</evidence>
<evidence type="ECO:0000256" key="1">
    <source>
        <dbReference type="ARBA" id="ARBA00010220"/>
    </source>
</evidence>
<dbReference type="GeneID" id="20314288"/>
<dbReference type="STRING" id="6198.A0A075ADJ3"/>
<evidence type="ECO:0000256" key="2">
    <source>
        <dbReference type="ARBA" id="ARBA00022553"/>
    </source>
</evidence>
<dbReference type="PANTHER" id="PTHR10872:SF2">
    <property type="entry name" value="LNK, ISOFORM D"/>
    <property type="match status" value="1"/>
</dbReference>
<dbReference type="AlphaFoldDB" id="A0A075ADJ3"/>